<feature type="signal peptide" evidence="1">
    <location>
        <begin position="1"/>
        <end position="37"/>
    </location>
</feature>
<reference evidence="2 3" key="1">
    <citation type="journal article" date="2019" name="ACS Chem. Biol.">
        <title>Identification and Mobilization of a Cryptic Antibiotic Biosynthesis Gene Locus from a Human-Pathogenic Nocardia Isolate.</title>
        <authorList>
            <person name="Herisse M."/>
            <person name="Ishida K."/>
            <person name="Porter J.L."/>
            <person name="Howden B."/>
            <person name="Hertweck C."/>
            <person name="Stinear T.P."/>
            <person name="Pidot S.J."/>
        </authorList>
    </citation>
    <scope>NUCLEOTIDE SEQUENCE [LARGE SCALE GENOMIC DNA]</scope>
    <source>
        <strain evidence="2 3">AUSMDU00012715</strain>
    </source>
</reference>
<dbReference type="EMBL" id="CP046173">
    <property type="protein sequence ID" value="QIS24158.1"/>
    <property type="molecule type" value="Genomic_DNA"/>
</dbReference>
<accession>A0A6G9ZF35</accession>
<protein>
    <submittedName>
        <fullName evidence="2">Uncharacterized protein</fullName>
    </submittedName>
</protein>
<dbReference type="AlphaFoldDB" id="A0A6G9ZF35"/>
<dbReference type="PROSITE" id="PS51318">
    <property type="entry name" value="TAT"/>
    <property type="match status" value="1"/>
</dbReference>
<proteinExistence type="predicted"/>
<gene>
    <name evidence="2" type="ORF">F6W96_13020</name>
</gene>
<evidence type="ECO:0000313" key="3">
    <source>
        <dbReference type="Proteomes" id="UP000500953"/>
    </source>
</evidence>
<evidence type="ECO:0000313" key="2">
    <source>
        <dbReference type="EMBL" id="QIS24158.1"/>
    </source>
</evidence>
<keyword evidence="1" id="KW-0732">Signal</keyword>
<sequence>MSEGRAPDSLRRGLVRLAGVLSAAAVSAVVAAGPASAAPPDPGAAIAGADRAAGAGDLGTAYQTAIEGLQRLGIEPFLYPTGAAFCHEATTLGLVPALAGAVPGPWPKTTVAVPGLDVSAVKAGQTMFAFVPYGLGPDGPDTSGMRVAWLNTTTGRGGLASMGPLSQVVKAMVPPEVPASVRPLAEQVVQTFFATGLPMGGVRAVPVTTGSGTVLAAVFGSVRNGARTCYFLPTIGITTVA</sequence>
<evidence type="ECO:0000256" key="1">
    <source>
        <dbReference type="SAM" id="SignalP"/>
    </source>
</evidence>
<name>A0A6G9ZF35_9NOCA</name>
<organism evidence="2 3">
    <name type="scientific">Nocardia terpenica</name>
    <dbReference type="NCBI Taxonomy" id="455432"/>
    <lineage>
        <taxon>Bacteria</taxon>
        <taxon>Bacillati</taxon>
        <taxon>Actinomycetota</taxon>
        <taxon>Actinomycetes</taxon>
        <taxon>Mycobacteriales</taxon>
        <taxon>Nocardiaceae</taxon>
        <taxon>Nocardia</taxon>
    </lineage>
</organism>
<dbReference type="InterPro" id="IPR006311">
    <property type="entry name" value="TAT_signal"/>
</dbReference>
<dbReference type="Proteomes" id="UP000500953">
    <property type="component" value="Chromosome"/>
</dbReference>
<feature type="chain" id="PRO_5026011922" evidence="1">
    <location>
        <begin position="38"/>
        <end position="241"/>
    </location>
</feature>